<evidence type="ECO:0000313" key="1">
    <source>
        <dbReference type="EMBL" id="PKY44842.1"/>
    </source>
</evidence>
<sequence length="72" mass="8356">MENTNLICSSFPSIFLLKHHMLFYFNWSILNSGLTSRSFDSHFNDSAVGLHSSKLERVIAILLRVSFHHFSR</sequence>
<protein>
    <submittedName>
        <fullName evidence="1">Uncharacterized protein</fullName>
    </submittedName>
</protein>
<dbReference type="AlphaFoldDB" id="A0A2I1GDY4"/>
<name>A0A2I1GDY4_9GLOM</name>
<accession>A0A2I1GDY4</accession>
<dbReference type="EMBL" id="LLXI01000349">
    <property type="protein sequence ID" value="PKY44842.1"/>
    <property type="molecule type" value="Genomic_DNA"/>
</dbReference>
<comment type="caution">
    <text evidence="1">The sequence shown here is derived from an EMBL/GenBank/DDBJ whole genome shotgun (WGS) entry which is preliminary data.</text>
</comment>
<keyword evidence="2" id="KW-1185">Reference proteome</keyword>
<reference evidence="1 2" key="1">
    <citation type="submission" date="2015-10" db="EMBL/GenBank/DDBJ databases">
        <title>Genome analyses suggest a sexual origin of heterokaryosis in a supposedly ancient asexual fungus.</title>
        <authorList>
            <person name="Ropars J."/>
            <person name="Sedzielewska K."/>
            <person name="Noel J."/>
            <person name="Charron P."/>
            <person name="Farinelli L."/>
            <person name="Marton T."/>
            <person name="Kruger M."/>
            <person name="Pelin A."/>
            <person name="Brachmann A."/>
            <person name="Corradi N."/>
        </authorList>
    </citation>
    <scope>NUCLEOTIDE SEQUENCE [LARGE SCALE GENOMIC DNA]</scope>
    <source>
        <strain evidence="1 2">A4</strain>
    </source>
</reference>
<dbReference type="Proteomes" id="UP000234323">
    <property type="component" value="Unassembled WGS sequence"/>
</dbReference>
<proteinExistence type="predicted"/>
<organism evidence="1 2">
    <name type="scientific">Rhizophagus irregularis</name>
    <dbReference type="NCBI Taxonomy" id="588596"/>
    <lineage>
        <taxon>Eukaryota</taxon>
        <taxon>Fungi</taxon>
        <taxon>Fungi incertae sedis</taxon>
        <taxon>Mucoromycota</taxon>
        <taxon>Glomeromycotina</taxon>
        <taxon>Glomeromycetes</taxon>
        <taxon>Glomerales</taxon>
        <taxon>Glomeraceae</taxon>
        <taxon>Rhizophagus</taxon>
    </lineage>
</organism>
<gene>
    <name evidence="1" type="ORF">RhiirA4_155468</name>
</gene>
<evidence type="ECO:0000313" key="2">
    <source>
        <dbReference type="Proteomes" id="UP000234323"/>
    </source>
</evidence>